<evidence type="ECO:0008006" key="4">
    <source>
        <dbReference type="Google" id="ProtNLM"/>
    </source>
</evidence>
<dbReference type="RefSeq" id="WP_062740985.1">
    <property type="nucleotide sequence ID" value="NZ_CP012871.1"/>
</dbReference>
<organism evidence="2 3">
    <name type="scientific">[Enterobacter] lignolyticus</name>
    <dbReference type="NCBI Taxonomy" id="1334193"/>
    <lineage>
        <taxon>Bacteria</taxon>
        <taxon>Pseudomonadati</taxon>
        <taxon>Pseudomonadota</taxon>
        <taxon>Gammaproteobacteria</taxon>
        <taxon>Enterobacterales</taxon>
        <taxon>Enterobacteriaceae</taxon>
        <taxon>Pluralibacter</taxon>
    </lineage>
</organism>
<dbReference type="AlphaFoldDB" id="A0A806X529"/>
<dbReference type="EMBL" id="CP012871">
    <property type="protein sequence ID" value="ALR76425.1"/>
    <property type="molecule type" value="Genomic_DNA"/>
</dbReference>
<gene>
    <name evidence="2" type="ORF">AO703_08990</name>
</gene>
<dbReference type="Proteomes" id="UP000069162">
    <property type="component" value="Chromosome"/>
</dbReference>
<reference evidence="3" key="1">
    <citation type="submission" date="2015-10" db="EMBL/GenBank/DDBJ databases">
        <title>Complete Genome Sequencing of Klebsiella sp. strain G5.</title>
        <authorList>
            <person name="Chan K.-G."/>
            <person name="Chen J.-W."/>
        </authorList>
    </citation>
    <scope>NUCLEOTIDE SEQUENCE [LARGE SCALE GENOMIC DNA]</scope>
    <source>
        <strain evidence="3">G5</strain>
    </source>
</reference>
<feature type="chain" id="PRO_5033018843" description="Pilus assembly protein" evidence="1">
    <location>
        <begin position="23"/>
        <end position="161"/>
    </location>
</feature>
<keyword evidence="1" id="KW-0732">Signal</keyword>
<protein>
    <recommendedName>
        <fullName evidence="4">Pilus assembly protein</fullName>
    </recommendedName>
</protein>
<evidence type="ECO:0000256" key="1">
    <source>
        <dbReference type="SAM" id="SignalP"/>
    </source>
</evidence>
<accession>A0A806X529</accession>
<evidence type="ECO:0000313" key="3">
    <source>
        <dbReference type="Proteomes" id="UP000069162"/>
    </source>
</evidence>
<feature type="signal peptide" evidence="1">
    <location>
        <begin position="1"/>
        <end position="22"/>
    </location>
</feature>
<sequence>MTRGLPAALGLLAALSCASGMAAGMLKLSRTELTLAPGKPQGELRVENAGDTPLYLDVVQELVTAPGQIPERRVPVGNVASPGLLMVPDRLVLSPGQKYRMTLKVLHTPPQTQVWRVTFRPRERIRIDAQQPGNSPAPVFISVGYGVVIYQLSESQVREKQ</sequence>
<name>A0A806X529_9ENTR</name>
<dbReference type="OrthoDB" id="6638596at2"/>
<dbReference type="KEGG" id="kle:AO703_08990"/>
<dbReference type="InterPro" id="IPR013783">
    <property type="entry name" value="Ig-like_fold"/>
</dbReference>
<dbReference type="Gene3D" id="2.60.40.10">
    <property type="entry name" value="Immunoglobulins"/>
    <property type="match status" value="1"/>
</dbReference>
<proteinExistence type="predicted"/>
<evidence type="ECO:0000313" key="2">
    <source>
        <dbReference type="EMBL" id="ALR76425.1"/>
    </source>
</evidence>
<dbReference type="PROSITE" id="PS51257">
    <property type="entry name" value="PROKAR_LIPOPROTEIN"/>
    <property type="match status" value="1"/>
</dbReference>